<dbReference type="SUPFAM" id="SSF48452">
    <property type="entry name" value="TPR-like"/>
    <property type="match status" value="1"/>
</dbReference>
<dbReference type="InterPro" id="IPR039565">
    <property type="entry name" value="BamD-like"/>
</dbReference>
<comment type="similarity">
    <text evidence="2">Belongs to the CpoB family.</text>
</comment>
<proteinExistence type="inferred from homology"/>
<dbReference type="Proteomes" id="UP000066014">
    <property type="component" value="Chromosome"/>
</dbReference>
<dbReference type="GO" id="GO:0043093">
    <property type="term" value="P:FtsZ-dependent cytokinesis"/>
    <property type="evidence" value="ECO:0007669"/>
    <property type="project" value="UniProtKB-UniRule"/>
</dbReference>
<dbReference type="InterPro" id="IPR011990">
    <property type="entry name" value="TPR-like_helical_dom_sf"/>
</dbReference>
<keyword evidence="2" id="KW-0175">Coiled coil</keyword>
<dbReference type="Pfam" id="PF13525">
    <property type="entry name" value="YfiO"/>
    <property type="match status" value="1"/>
</dbReference>
<protein>
    <recommendedName>
        <fullName evidence="2">Cell division coordinator CpoB</fullName>
    </recommendedName>
</protein>
<dbReference type="Gene3D" id="1.25.40.10">
    <property type="entry name" value="Tetratricopeptide repeat domain"/>
    <property type="match status" value="1"/>
</dbReference>
<evidence type="ECO:0000313" key="6">
    <source>
        <dbReference type="Proteomes" id="UP000066014"/>
    </source>
</evidence>
<dbReference type="OrthoDB" id="8525418at2"/>
<dbReference type="GO" id="GO:0070206">
    <property type="term" value="P:protein trimerization"/>
    <property type="evidence" value="ECO:0007669"/>
    <property type="project" value="InterPro"/>
</dbReference>
<dbReference type="HOGENOM" id="CLU_044315_1_0_4"/>
<dbReference type="EMBL" id="AP014569">
    <property type="protein sequence ID" value="BAO82817.1"/>
    <property type="molecule type" value="Genomic_DNA"/>
</dbReference>
<keyword evidence="2" id="KW-0574">Periplasm</keyword>
<keyword evidence="6" id="KW-1185">Reference proteome</keyword>
<keyword evidence="2" id="KW-0131">Cell cycle</keyword>
<dbReference type="InterPro" id="IPR019734">
    <property type="entry name" value="TPR_rpt"/>
</dbReference>
<keyword evidence="2" id="KW-0132">Cell division</keyword>
<reference evidence="5 6" key="1">
    <citation type="journal article" date="2014" name="Nat. Commun.">
        <title>Physiological and genomic features of highly alkaliphilic hydrogen-utilizing Betaproteobacteria from a continental serpentinizing site.</title>
        <authorList>
            <person name="Suzuki S."/>
            <person name="Kuenen J.G."/>
            <person name="Schipper K."/>
            <person name="van der Velde S."/>
            <person name="Ishii S."/>
            <person name="Wu A."/>
            <person name="Sorokin D.Y."/>
            <person name="Tenney A."/>
            <person name="Meng X.Y."/>
            <person name="Morrill P.L."/>
            <person name="Kamagata Y."/>
            <person name="Muyzer G."/>
            <person name="Nealson K.H."/>
        </authorList>
    </citation>
    <scope>NUCLEOTIDE SEQUENCE [LARGE SCALE GENOMIC DNA]</scope>
    <source>
        <strain evidence="5 6">B1</strain>
    </source>
</reference>
<feature type="chain" id="PRO_5009982320" description="Cell division coordinator CpoB" evidence="2">
    <location>
        <begin position="31"/>
        <end position="278"/>
    </location>
</feature>
<feature type="repeat" description="TPR" evidence="3">
    <location>
        <begin position="194"/>
        <end position="227"/>
    </location>
</feature>
<dbReference type="AlphaFoldDB" id="A0A060NM26"/>
<comment type="function">
    <text evidence="2">Mediates coordination of peptidoglycan synthesis and outer membrane constriction during cell division.</text>
</comment>
<feature type="domain" description="Outer membrane lipoprotein BamD-like" evidence="4">
    <location>
        <begin position="158"/>
        <end position="278"/>
    </location>
</feature>
<dbReference type="InterPro" id="IPR034706">
    <property type="entry name" value="CpoB"/>
</dbReference>
<dbReference type="RefSeq" id="WP_082027198.1">
    <property type="nucleotide sequence ID" value="NZ_AP014569.1"/>
</dbReference>
<dbReference type="KEGG" id="cbab:SMCB_0589"/>
<evidence type="ECO:0000256" key="1">
    <source>
        <dbReference type="ARBA" id="ARBA00022729"/>
    </source>
</evidence>
<name>A0A060NM26_9BURK</name>
<dbReference type="HAMAP" id="MF_02066">
    <property type="entry name" value="CpoB"/>
    <property type="match status" value="1"/>
</dbReference>
<comment type="subcellular location">
    <subcellularLocation>
        <location evidence="2">Periplasm</location>
    </subcellularLocation>
</comment>
<accession>A0A060NM26</accession>
<dbReference type="STRING" id="1458426.SMCB_0589"/>
<evidence type="ECO:0000313" key="5">
    <source>
        <dbReference type="EMBL" id="BAO82817.1"/>
    </source>
</evidence>
<evidence type="ECO:0000259" key="4">
    <source>
        <dbReference type="Pfam" id="PF13525"/>
    </source>
</evidence>
<feature type="coiled-coil region" evidence="2">
    <location>
        <begin position="43"/>
        <end position="127"/>
    </location>
</feature>
<evidence type="ECO:0000256" key="3">
    <source>
        <dbReference type="PROSITE-ProRule" id="PRU00339"/>
    </source>
</evidence>
<evidence type="ECO:0000256" key="2">
    <source>
        <dbReference type="HAMAP-Rule" id="MF_02066"/>
    </source>
</evidence>
<dbReference type="PROSITE" id="PS50005">
    <property type="entry name" value="TPR"/>
    <property type="match status" value="1"/>
</dbReference>
<organism evidence="5 6">
    <name type="scientific">Serpentinimonas maccroryi</name>
    <dbReference type="NCBI Taxonomy" id="1458426"/>
    <lineage>
        <taxon>Bacteria</taxon>
        <taxon>Pseudomonadati</taxon>
        <taxon>Pseudomonadota</taxon>
        <taxon>Betaproteobacteria</taxon>
        <taxon>Burkholderiales</taxon>
        <taxon>Comamonadaceae</taxon>
        <taxon>Serpentinimonas</taxon>
    </lineage>
</organism>
<gene>
    <name evidence="2" type="primary">cpoB</name>
    <name evidence="5" type="ORF">SMCB_0589</name>
</gene>
<dbReference type="SMART" id="SM00028">
    <property type="entry name" value="TPR"/>
    <property type="match status" value="2"/>
</dbReference>
<feature type="signal peptide" evidence="2">
    <location>
        <begin position="1"/>
        <end position="30"/>
    </location>
</feature>
<sequence precursor="true">MPTRFVFAAPRLAAYGLLLALLAAALPAQAQLFGGDDQARRAIIELRERVEANRLTAEQANQALQQQQTELTQRLDEELLGLRRNLVEIGTQNDALRRELAELRGHNERLAHLVAELQRQQRDLQRDWQAQLDQRLRPLEPITVTVEGVEFQTRPEEVQAFDAAMVVLRASDFERAARLFGEVVAQFPRSGYVVPALYWQGNAQYAARQHAAAVETFRRMITVSPRHPRVPDALLGIANAHIAQRDNRAARAALQELIQAHPTTEAAAVARERITRLR</sequence>
<dbReference type="NCBIfam" id="TIGR02795">
    <property type="entry name" value="tol_pal_ybgF"/>
    <property type="match status" value="1"/>
</dbReference>
<keyword evidence="3" id="KW-0802">TPR repeat</keyword>
<keyword evidence="1 2" id="KW-0732">Signal</keyword>
<dbReference type="InterPro" id="IPR014162">
    <property type="entry name" value="CpoB_C"/>
</dbReference>
<dbReference type="GO" id="GO:0030288">
    <property type="term" value="C:outer membrane-bounded periplasmic space"/>
    <property type="evidence" value="ECO:0007669"/>
    <property type="project" value="UniProtKB-UniRule"/>
</dbReference>